<sequence>MTSATEAPLQPRSMPAILTMAAAIGVIAGIGAWGFRMLIGFVHNTLFLGSLSADYDANVHTVASPWGLGVILVPVIGALVVAWLVKNFAPEAKGHGVPEVMDAIYYNKGYIRPRVAIVKSLASAISIGSGGSVGREGPIVQIGSAFGSTLGTIFPMLVRDRVALIAAGAGAGIAATFNAPLGGILFAMELLLVSVNARNFLVVAIAVVVATHISHLLLGTQPSFYVPQLEIPFYPMFSPVLLFSFLLLGCVMGLVSVAFIRGLYKLEDIFDAMPGNYYSRHALGMLCVGIIMYLLMKQVGHYYVEGVGYATIMDILSGAVMSPWFLLMLAALKLLATCLSLGSGASGGVFSPALFMGATVGAAAGYLCQWLMPEADIAVTTFAIAGMAAAIAGTTGAVLTGIIMLAEMTRDYPSMLPMIITCTAAYGLRKAIMDESIYTMKLLARHHTVPEGLHAAILTTERIVDLMDTNFEVRLPGSDITTAAAVVVQDSKGQIVSVSTSSRENAGNPSVADLKFIVVPAKTTPLAALASLCETGADVILVTKEADSGLAADIVGLLTPAILADLLRADDTLS</sequence>
<dbReference type="CDD" id="cd00400">
    <property type="entry name" value="Voltage_gated_ClC"/>
    <property type="match status" value="1"/>
</dbReference>
<keyword evidence="2" id="KW-0813">Transport</keyword>
<dbReference type="InterPro" id="IPR001807">
    <property type="entry name" value="ClC"/>
</dbReference>
<evidence type="ECO:0000256" key="9">
    <source>
        <dbReference type="ARBA" id="ARBA00023303"/>
    </source>
</evidence>
<dbReference type="PANTHER" id="PTHR43427:SF6">
    <property type="entry name" value="CHLORIDE CHANNEL PROTEIN CLC-E"/>
    <property type="match status" value="1"/>
</dbReference>
<dbReference type="Proteomes" id="UP001143304">
    <property type="component" value="Unassembled WGS sequence"/>
</dbReference>
<comment type="subcellular location">
    <subcellularLocation>
        <location evidence="1">Membrane</location>
        <topology evidence="1">Multi-pass membrane protein</topology>
    </subcellularLocation>
</comment>
<feature type="transmembrane region" description="Helical" evidence="10">
    <location>
        <begin position="240"/>
        <end position="260"/>
    </location>
</feature>
<organism evidence="11 12">
    <name type="scientific">Candidatus Marimicrobium litorale</name>
    <dbReference type="NCBI Taxonomy" id="2518991"/>
    <lineage>
        <taxon>Bacteria</taxon>
        <taxon>Pseudomonadati</taxon>
        <taxon>Pseudomonadota</taxon>
        <taxon>Gammaproteobacteria</taxon>
        <taxon>Cellvibrionales</taxon>
        <taxon>Halieaceae</taxon>
        <taxon>Marimicrobium</taxon>
    </lineage>
</organism>
<keyword evidence="7" id="KW-0869">Chloride channel</keyword>
<keyword evidence="9" id="KW-0407">Ion channel</keyword>
<evidence type="ECO:0000313" key="12">
    <source>
        <dbReference type="Proteomes" id="UP001143304"/>
    </source>
</evidence>
<evidence type="ECO:0000256" key="7">
    <source>
        <dbReference type="ARBA" id="ARBA00023173"/>
    </source>
</evidence>
<keyword evidence="8" id="KW-0868">Chloride</keyword>
<evidence type="ECO:0000256" key="4">
    <source>
        <dbReference type="ARBA" id="ARBA00022989"/>
    </source>
</evidence>
<proteinExistence type="predicted"/>
<evidence type="ECO:0000256" key="5">
    <source>
        <dbReference type="ARBA" id="ARBA00023065"/>
    </source>
</evidence>
<feature type="transmembrane region" description="Helical" evidence="10">
    <location>
        <begin position="63"/>
        <end position="85"/>
    </location>
</feature>
<dbReference type="EMBL" id="SHNO01000001">
    <property type="protein sequence ID" value="MCX2978686.1"/>
    <property type="molecule type" value="Genomic_DNA"/>
</dbReference>
<evidence type="ECO:0000313" key="11">
    <source>
        <dbReference type="EMBL" id="MCX2978686.1"/>
    </source>
</evidence>
<evidence type="ECO:0000256" key="2">
    <source>
        <dbReference type="ARBA" id="ARBA00022448"/>
    </source>
</evidence>
<protein>
    <submittedName>
        <fullName evidence="11">Chloride channel protein</fullName>
    </submittedName>
</protein>
<feature type="transmembrane region" description="Helical" evidence="10">
    <location>
        <begin position="200"/>
        <end position="220"/>
    </location>
</feature>
<dbReference type="Gene3D" id="1.10.3080.10">
    <property type="entry name" value="Clc chloride channel"/>
    <property type="match status" value="1"/>
</dbReference>
<feature type="transmembrane region" description="Helical" evidence="10">
    <location>
        <begin position="378"/>
        <end position="406"/>
    </location>
</feature>
<dbReference type="InterPro" id="IPR050368">
    <property type="entry name" value="ClC-type_chloride_channel"/>
</dbReference>
<dbReference type="SUPFAM" id="SSF81340">
    <property type="entry name" value="Clc chloride channel"/>
    <property type="match status" value="1"/>
</dbReference>
<dbReference type="Pfam" id="PF00654">
    <property type="entry name" value="Voltage_CLC"/>
    <property type="match status" value="1"/>
</dbReference>
<feature type="transmembrane region" description="Helical" evidence="10">
    <location>
        <begin position="353"/>
        <end position="372"/>
    </location>
</feature>
<evidence type="ECO:0000256" key="3">
    <source>
        <dbReference type="ARBA" id="ARBA00022692"/>
    </source>
</evidence>
<dbReference type="InterPro" id="IPR014743">
    <property type="entry name" value="Cl-channel_core"/>
</dbReference>
<dbReference type="RefSeq" id="WP_279250381.1">
    <property type="nucleotide sequence ID" value="NZ_SHNO01000001.1"/>
</dbReference>
<keyword evidence="3 10" id="KW-0812">Transmembrane</keyword>
<name>A0ABT3T8T1_9GAMM</name>
<keyword evidence="12" id="KW-1185">Reference proteome</keyword>
<evidence type="ECO:0000256" key="1">
    <source>
        <dbReference type="ARBA" id="ARBA00004141"/>
    </source>
</evidence>
<gene>
    <name evidence="11" type="ORF">EYC82_15070</name>
</gene>
<comment type="caution">
    <text evidence="11">The sequence shown here is derived from an EMBL/GenBank/DDBJ whole genome shotgun (WGS) entry which is preliminary data.</text>
</comment>
<feature type="transmembrane region" description="Helical" evidence="10">
    <location>
        <begin position="21"/>
        <end position="43"/>
    </location>
</feature>
<reference evidence="11" key="1">
    <citation type="submission" date="2019-02" db="EMBL/GenBank/DDBJ databases">
        <authorList>
            <person name="Li S.-H."/>
        </authorList>
    </citation>
    <scope>NUCLEOTIDE SEQUENCE</scope>
    <source>
        <strain evidence="11">IMCC11814</strain>
    </source>
</reference>
<evidence type="ECO:0000256" key="6">
    <source>
        <dbReference type="ARBA" id="ARBA00023136"/>
    </source>
</evidence>
<keyword evidence="5" id="KW-0406">Ion transport</keyword>
<keyword evidence="4 10" id="KW-1133">Transmembrane helix</keyword>
<dbReference type="PRINTS" id="PR00762">
    <property type="entry name" value="CLCHANNEL"/>
</dbReference>
<evidence type="ECO:0000256" key="10">
    <source>
        <dbReference type="SAM" id="Phobius"/>
    </source>
</evidence>
<dbReference type="PANTHER" id="PTHR43427">
    <property type="entry name" value="CHLORIDE CHANNEL PROTEIN CLC-E"/>
    <property type="match status" value="1"/>
</dbReference>
<keyword evidence="6 10" id="KW-0472">Membrane</keyword>
<evidence type="ECO:0000256" key="8">
    <source>
        <dbReference type="ARBA" id="ARBA00023214"/>
    </source>
</evidence>
<feature type="transmembrane region" description="Helical" evidence="10">
    <location>
        <begin position="281"/>
        <end position="304"/>
    </location>
</feature>
<feature type="transmembrane region" description="Helical" evidence="10">
    <location>
        <begin position="164"/>
        <end position="188"/>
    </location>
</feature>
<accession>A0ABT3T8T1</accession>